<dbReference type="Proteomes" id="UP001501126">
    <property type="component" value="Unassembled WGS sequence"/>
</dbReference>
<name>A0ABN1MQU1_9FLAO</name>
<keyword evidence="3" id="KW-1185">Reference proteome</keyword>
<comment type="caution">
    <text evidence="2">The sequence shown here is derived from an EMBL/GenBank/DDBJ whole genome shotgun (WGS) entry which is preliminary data.</text>
</comment>
<organism evidence="2 3">
    <name type="scientific">Wandonia haliotis</name>
    <dbReference type="NCBI Taxonomy" id="574963"/>
    <lineage>
        <taxon>Bacteria</taxon>
        <taxon>Pseudomonadati</taxon>
        <taxon>Bacteroidota</taxon>
        <taxon>Flavobacteriia</taxon>
        <taxon>Flavobacteriales</taxon>
        <taxon>Crocinitomicaceae</taxon>
        <taxon>Wandonia</taxon>
    </lineage>
</organism>
<proteinExistence type="predicted"/>
<reference evidence="2 3" key="1">
    <citation type="journal article" date="2019" name="Int. J. Syst. Evol. Microbiol.">
        <title>The Global Catalogue of Microorganisms (GCM) 10K type strain sequencing project: providing services to taxonomists for standard genome sequencing and annotation.</title>
        <authorList>
            <consortium name="The Broad Institute Genomics Platform"/>
            <consortium name="The Broad Institute Genome Sequencing Center for Infectious Disease"/>
            <person name="Wu L."/>
            <person name="Ma J."/>
        </authorList>
    </citation>
    <scope>NUCLEOTIDE SEQUENCE [LARGE SCALE GENOMIC DNA]</scope>
    <source>
        <strain evidence="2 3">JCM 16083</strain>
    </source>
</reference>
<evidence type="ECO:0000256" key="1">
    <source>
        <dbReference type="SAM" id="SignalP"/>
    </source>
</evidence>
<sequence length="82" mass="8729">MKKAFVVLSLAMFVGSMGATVYAMNSNNIEVVKQGDDDKKKKKKKGESCCADKEKTEAKASCSAKKTEGKSCCASKAAAEKK</sequence>
<gene>
    <name evidence="2" type="ORF">GCM10009118_19120</name>
</gene>
<feature type="signal peptide" evidence="1">
    <location>
        <begin position="1"/>
        <end position="23"/>
    </location>
</feature>
<dbReference type="EMBL" id="BAAAFH010000011">
    <property type="protein sequence ID" value="GAA0875503.1"/>
    <property type="molecule type" value="Genomic_DNA"/>
</dbReference>
<dbReference type="RefSeq" id="WP_343787061.1">
    <property type="nucleotide sequence ID" value="NZ_BAAAFH010000011.1"/>
</dbReference>
<keyword evidence="1" id="KW-0732">Signal</keyword>
<accession>A0ABN1MQU1</accession>
<protein>
    <submittedName>
        <fullName evidence="2">Uncharacterized protein</fullName>
    </submittedName>
</protein>
<evidence type="ECO:0000313" key="3">
    <source>
        <dbReference type="Proteomes" id="UP001501126"/>
    </source>
</evidence>
<evidence type="ECO:0000313" key="2">
    <source>
        <dbReference type="EMBL" id="GAA0875503.1"/>
    </source>
</evidence>
<feature type="chain" id="PRO_5045588059" evidence="1">
    <location>
        <begin position="24"/>
        <end position="82"/>
    </location>
</feature>